<dbReference type="PANTHER" id="PTHR36617">
    <property type="entry name" value="PROTEIN, PUTATIVE-RELATED"/>
    <property type="match status" value="1"/>
</dbReference>
<dbReference type="PANTHER" id="PTHR36617:SF16">
    <property type="entry name" value="OS04G0516500 PROTEIN"/>
    <property type="match status" value="1"/>
</dbReference>
<organism evidence="1 2">
    <name type="scientific">Tanacetum coccineum</name>
    <dbReference type="NCBI Taxonomy" id="301880"/>
    <lineage>
        <taxon>Eukaryota</taxon>
        <taxon>Viridiplantae</taxon>
        <taxon>Streptophyta</taxon>
        <taxon>Embryophyta</taxon>
        <taxon>Tracheophyta</taxon>
        <taxon>Spermatophyta</taxon>
        <taxon>Magnoliopsida</taxon>
        <taxon>eudicotyledons</taxon>
        <taxon>Gunneridae</taxon>
        <taxon>Pentapetalae</taxon>
        <taxon>asterids</taxon>
        <taxon>campanulids</taxon>
        <taxon>Asterales</taxon>
        <taxon>Asteraceae</taxon>
        <taxon>Asteroideae</taxon>
        <taxon>Anthemideae</taxon>
        <taxon>Anthemidinae</taxon>
        <taxon>Tanacetum</taxon>
    </lineage>
</organism>
<keyword evidence="2" id="KW-1185">Reference proteome</keyword>
<dbReference type="EMBL" id="BQNB010019379">
    <property type="protein sequence ID" value="GJT84669.1"/>
    <property type="molecule type" value="Genomic_DNA"/>
</dbReference>
<proteinExistence type="predicted"/>
<evidence type="ECO:0000313" key="1">
    <source>
        <dbReference type="EMBL" id="GJT84669.1"/>
    </source>
</evidence>
<reference evidence="1" key="1">
    <citation type="journal article" date="2022" name="Int. J. Mol. Sci.">
        <title>Draft Genome of Tanacetum Coccineum: Genomic Comparison of Closely Related Tanacetum-Family Plants.</title>
        <authorList>
            <person name="Yamashiro T."/>
            <person name="Shiraishi A."/>
            <person name="Nakayama K."/>
            <person name="Satake H."/>
        </authorList>
    </citation>
    <scope>NUCLEOTIDE SEQUENCE</scope>
</reference>
<reference evidence="1" key="2">
    <citation type="submission" date="2022-01" db="EMBL/GenBank/DDBJ databases">
        <authorList>
            <person name="Yamashiro T."/>
            <person name="Shiraishi A."/>
            <person name="Satake H."/>
            <person name="Nakayama K."/>
        </authorList>
    </citation>
    <scope>NUCLEOTIDE SEQUENCE</scope>
</reference>
<gene>
    <name evidence="1" type="ORF">Tco_1066386</name>
</gene>
<name>A0ABQ5H9Z5_9ASTR</name>
<evidence type="ECO:0008006" key="3">
    <source>
        <dbReference type="Google" id="ProtNLM"/>
    </source>
</evidence>
<dbReference type="Proteomes" id="UP001151760">
    <property type="component" value="Unassembled WGS sequence"/>
</dbReference>
<sequence length="149" mass="17000">MHDNHGALSSCVTSLRRSLWLDIIREMHALNSKCIDLMQFLKKKLGNGENTSFWDDKWHDDDPFKSLYPRLHALETCKSISVASKLSQPSLIHSFRRPPRGGVEKEQFSLLGSRTTGISLPNMCDRWFWSLESSGDFSCVSPFLINEAL</sequence>
<evidence type="ECO:0000313" key="2">
    <source>
        <dbReference type="Proteomes" id="UP001151760"/>
    </source>
</evidence>
<accession>A0ABQ5H9Z5</accession>
<comment type="caution">
    <text evidence="1">The sequence shown here is derived from an EMBL/GenBank/DDBJ whole genome shotgun (WGS) entry which is preliminary data.</text>
</comment>
<protein>
    <recommendedName>
        <fullName evidence="3">RNA-directed DNA polymerase, eukaryota, reverse transcriptase zinc-binding domain protein</fullName>
    </recommendedName>
</protein>